<reference evidence="2 3" key="1">
    <citation type="submission" date="2018-11" db="EMBL/GenBank/DDBJ databases">
        <authorList>
            <consortium name="Pathogen Informatics"/>
        </authorList>
    </citation>
    <scope>NUCLEOTIDE SEQUENCE [LARGE SCALE GENOMIC DNA]</scope>
</reference>
<dbReference type="PANTHER" id="PTHR21301:SF10">
    <property type="entry name" value="REVERSE TRANSCRIPTASE DOMAIN-CONTAINING PROTEIN"/>
    <property type="match status" value="1"/>
</dbReference>
<dbReference type="Proteomes" id="UP000050761">
    <property type="component" value="Unassembled WGS sequence"/>
</dbReference>
<proteinExistence type="predicted"/>
<dbReference type="WBParaSite" id="HPBE_0001800401-mRNA-1">
    <property type="protein sequence ID" value="HPBE_0001800401-mRNA-1"/>
    <property type="gene ID" value="HPBE_0001800401"/>
</dbReference>
<accession>A0A183G837</accession>
<dbReference type="PANTHER" id="PTHR21301">
    <property type="entry name" value="REVERSE TRANSCRIPTASE"/>
    <property type="match status" value="1"/>
</dbReference>
<evidence type="ECO:0000313" key="3">
    <source>
        <dbReference type="Proteomes" id="UP000050761"/>
    </source>
</evidence>
<organism evidence="3 4">
    <name type="scientific">Heligmosomoides polygyrus</name>
    <name type="common">Parasitic roundworm</name>
    <dbReference type="NCBI Taxonomy" id="6339"/>
    <lineage>
        <taxon>Eukaryota</taxon>
        <taxon>Metazoa</taxon>
        <taxon>Ecdysozoa</taxon>
        <taxon>Nematoda</taxon>
        <taxon>Chromadorea</taxon>
        <taxon>Rhabditida</taxon>
        <taxon>Rhabditina</taxon>
        <taxon>Rhabditomorpha</taxon>
        <taxon>Strongyloidea</taxon>
        <taxon>Heligmosomidae</taxon>
        <taxon>Heligmosomoides</taxon>
    </lineage>
</organism>
<dbReference type="OrthoDB" id="5806018at2759"/>
<gene>
    <name evidence="2" type="ORF">HPBE_LOCUS18003</name>
</gene>
<reference evidence="4" key="2">
    <citation type="submission" date="2019-09" db="UniProtKB">
        <authorList>
            <consortium name="WormBaseParasite"/>
        </authorList>
    </citation>
    <scope>IDENTIFICATION</scope>
</reference>
<dbReference type="EMBL" id="UZAH01030404">
    <property type="protein sequence ID" value="VDP10428.1"/>
    <property type="molecule type" value="Genomic_DNA"/>
</dbReference>
<sequence length="177" mass="20566">MHQELGEWDNKYDEVQSIIRKMEINRQQLQERIKDSQQKETAAKWSGNYFSQRRGLAMGQRLAPTLAICFMSKIERPALERLPIMYCRYIDGCCIITASQSDMDELFAILNTQSQYIKFTRETPSEARLNGYEPRREVIEYDTAMLNICAKSKFVFNCPSSLMASRQKCAAAYCEQT</sequence>
<evidence type="ECO:0000256" key="1">
    <source>
        <dbReference type="SAM" id="Coils"/>
    </source>
</evidence>
<accession>A0A3P8BLC8</accession>
<evidence type="ECO:0000313" key="2">
    <source>
        <dbReference type="EMBL" id="VDP10428.1"/>
    </source>
</evidence>
<protein>
    <submittedName>
        <fullName evidence="4">Reverse transcriptase domain-containing protein</fullName>
    </submittedName>
</protein>
<keyword evidence="3" id="KW-1185">Reference proteome</keyword>
<feature type="coiled-coil region" evidence="1">
    <location>
        <begin position="12"/>
        <end position="39"/>
    </location>
</feature>
<evidence type="ECO:0000313" key="4">
    <source>
        <dbReference type="WBParaSite" id="HPBE_0001800401-mRNA-1"/>
    </source>
</evidence>
<keyword evidence="1" id="KW-0175">Coiled coil</keyword>
<dbReference type="AlphaFoldDB" id="A0A183G837"/>
<name>A0A183G837_HELPZ</name>